<sequence length="99" mass="11229">YTYFTLYGKSLTSRDVRDNQLQIVYPATSSYTSNSEGLDSNRVASASGDKKKRKGKNLSKQVHQTKAEKIIEENKQRKLDKSIGSERDQVTSVEDLLKQ</sequence>
<feature type="compositionally biased region" description="Polar residues" evidence="1">
    <location>
        <begin position="28"/>
        <end position="44"/>
    </location>
</feature>
<feature type="non-terminal residue" evidence="2">
    <location>
        <position position="1"/>
    </location>
</feature>
<reference evidence="2" key="1">
    <citation type="submission" date="2021-02" db="EMBL/GenBank/DDBJ databases">
        <authorList>
            <person name="Nowell W R."/>
        </authorList>
    </citation>
    <scope>NUCLEOTIDE SEQUENCE</scope>
</reference>
<evidence type="ECO:0000313" key="3">
    <source>
        <dbReference type="Proteomes" id="UP000676336"/>
    </source>
</evidence>
<gene>
    <name evidence="2" type="ORF">SMN809_LOCUS83305</name>
</gene>
<comment type="caution">
    <text evidence="2">The sequence shown here is derived from an EMBL/GenBank/DDBJ whole genome shotgun (WGS) entry which is preliminary data.</text>
</comment>
<evidence type="ECO:0000313" key="2">
    <source>
        <dbReference type="EMBL" id="CAF5223400.1"/>
    </source>
</evidence>
<dbReference type="EMBL" id="CAJOBI010354968">
    <property type="protein sequence ID" value="CAF5223400.1"/>
    <property type="molecule type" value="Genomic_DNA"/>
</dbReference>
<feature type="non-terminal residue" evidence="2">
    <location>
        <position position="99"/>
    </location>
</feature>
<dbReference type="Proteomes" id="UP000676336">
    <property type="component" value="Unassembled WGS sequence"/>
</dbReference>
<protein>
    <submittedName>
        <fullName evidence="2">Uncharacterized protein</fullName>
    </submittedName>
</protein>
<feature type="region of interest" description="Disordered" evidence="1">
    <location>
        <begin position="28"/>
        <end position="99"/>
    </location>
</feature>
<proteinExistence type="predicted"/>
<accession>A0A8S3K0Z1</accession>
<feature type="compositionally biased region" description="Basic and acidic residues" evidence="1">
    <location>
        <begin position="65"/>
        <end position="99"/>
    </location>
</feature>
<evidence type="ECO:0000256" key="1">
    <source>
        <dbReference type="SAM" id="MobiDB-lite"/>
    </source>
</evidence>
<organism evidence="2 3">
    <name type="scientific">Rotaria magnacalcarata</name>
    <dbReference type="NCBI Taxonomy" id="392030"/>
    <lineage>
        <taxon>Eukaryota</taxon>
        <taxon>Metazoa</taxon>
        <taxon>Spiralia</taxon>
        <taxon>Gnathifera</taxon>
        <taxon>Rotifera</taxon>
        <taxon>Eurotatoria</taxon>
        <taxon>Bdelloidea</taxon>
        <taxon>Philodinida</taxon>
        <taxon>Philodinidae</taxon>
        <taxon>Rotaria</taxon>
    </lineage>
</organism>
<dbReference type="AlphaFoldDB" id="A0A8S3K0Z1"/>
<name>A0A8S3K0Z1_9BILA</name>